<dbReference type="InterPro" id="IPR015919">
    <property type="entry name" value="Cadherin-like_sf"/>
</dbReference>
<keyword evidence="9" id="KW-0130">Cell adhesion</keyword>
<dbReference type="FunFam" id="2.60.40.60:FF:000058">
    <property type="entry name" value="FAT atypical cadherin 3"/>
    <property type="match status" value="1"/>
</dbReference>
<sequence length="977" mass="103911">MWECAGGKPPGPIPLPPTKTSPQPLPQPPLSLYTLQEERKREKGRGKIKLGGIYLAINTILSRPPVYQNQILDLPSTTCHAIRPLQRRAPVVHVAALCRQKSVLVAGLPLPTPCLSTKAGSWPVLSSSPPLLPLPLPSSFSTTACQMGPDGPVTATDADGGSFGTVTYSIGAGIGNTAPSQFSINKETGQICTTVPLDRDQGLSSYDFTVTAVDGGGLNSMAYVKVYLQDINDNAPTFYPLQYAVSLSAQSAPGTSVVKVTAYDPDAGKNGKVSYRVVPGGGSSFFTLNKDTGVVSLSRSLHGKANTVITLVISAQDGGGLMASANARVNISVVAGSVAPPVFEQAQYFFTVREDVLRGTQVGVVRASSRSGMYRAVFHMDLQLNALKAASKDITYTIYSGDPDGYFTVDPETGALRTSLPLDHEARPSLDIEVQARSGSPPAFGQTRVRVKVADVNDNAPTFLPSSSESLLLPEATEMGTVVYRVRAEDRDSGPYGQVSFDLLPDVGGTLCPFSVDRSSGEVRLVGGLSFDSIPRYDLLVMARDGGAPQLSATFTLVVHVQAEDDQGPVFDTLTYRVELKEGTPLNTRFLQVRALSREAIGGGVGAGSGAIPSTPLTYHLRADGDAAGFGIAPDSGWLFVKSALDREAKDLYLLTVLATSGGGHLKKMGSATVRVSVTDENDNTPRLTQERVFLAVRENLPAGTGFGRVSATDRDAGLNARLTYRLLHPDRNFQINSHTVKESGLWCQGISLGNHSAASDSSVRSRWAVISSSGCAWVLAEAELAGPALRRAICVAAPAGWNINLLCPRTRVGLNREQQSGYQLVVVVQDGGTPPRSATGTVHVTVLDDNDNSPSFTHTQPRRELLMQVMEGQPSGALLGTVQAKDPDEGENGTIFYSLSGPRVERFSLNPNTGELRSASPLSCSERAEYSFTVTATDRGLPPRSSSTTLRIQVSSHSSKTSFAQTGESLYYSVYR</sequence>
<feature type="domain" description="Cadherin" evidence="16">
    <location>
        <begin position="572"/>
        <end position="688"/>
    </location>
</feature>
<dbReference type="SMART" id="SM00112">
    <property type="entry name" value="CA"/>
    <property type="match status" value="7"/>
</dbReference>
<dbReference type="PROSITE" id="PS50268">
    <property type="entry name" value="CADHERIN_2"/>
    <property type="match status" value="7"/>
</dbReference>
<dbReference type="FunFam" id="2.60.40.60:FF:000035">
    <property type="entry name" value="Protocadherin Fat 3"/>
    <property type="match status" value="1"/>
</dbReference>
<dbReference type="OrthoDB" id="6252479at2759"/>
<reference evidence="17" key="1">
    <citation type="thesis" date="2021" institute="BYU ScholarsArchive" country="Provo, UT, USA">
        <title>Applications of and Algorithms for Genome Assembly and Genomic Analyses with an Emphasis on Marine Teleosts.</title>
        <authorList>
            <person name="Pickett B.D."/>
        </authorList>
    </citation>
    <scope>NUCLEOTIDE SEQUENCE</scope>
    <source>
        <strain evidence="17">HI-2016</strain>
    </source>
</reference>
<keyword evidence="5" id="KW-0812">Transmembrane</keyword>
<dbReference type="PROSITE" id="PS00232">
    <property type="entry name" value="CADHERIN_1"/>
    <property type="match status" value="4"/>
</dbReference>
<dbReference type="FunFam" id="2.60.40.60:FF:000254">
    <property type="entry name" value="Dachsous cadherin-related 1"/>
    <property type="match status" value="1"/>
</dbReference>
<name>A0A8T2PI10_9TELE</name>
<protein>
    <recommendedName>
        <fullName evidence="16">Cadherin domain-containing protein</fullName>
    </recommendedName>
</protein>
<keyword evidence="18" id="KW-1185">Reference proteome</keyword>
<dbReference type="GO" id="GO:0005509">
    <property type="term" value="F:calcium ion binding"/>
    <property type="evidence" value="ECO:0007669"/>
    <property type="project" value="UniProtKB-UniRule"/>
</dbReference>
<evidence type="ECO:0000256" key="14">
    <source>
        <dbReference type="PROSITE-ProRule" id="PRU00043"/>
    </source>
</evidence>
<dbReference type="Gene3D" id="2.60.40.60">
    <property type="entry name" value="Cadherins"/>
    <property type="match status" value="8"/>
</dbReference>
<evidence type="ECO:0000256" key="4">
    <source>
        <dbReference type="ARBA" id="ARBA00022553"/>
    </source>
</evidence>
<evidence type="ECO:0000256" key="5">
    <source>
        <dbReference type="ARBA" id="ARBA00022692"/>
    </source>
</evidence>
<dbReference type="PRINTS" id="PR00205">
    <property type="entry name" value="CADHERIN"/>
</dbReference>
<dbReference type="SUPFAM" id="SSF49313">
    <property type="entry name" value="Cadherin-like"/>
    <property type="match status" value="8"/>
</dbReference>
<keyword evidence="12" id="KW-1015">Disulfide bond</keyword>
<accession>A0A8T2PI10</accession>
<proteinExistence type="predicted"/>
<dbReference type="FunFam" id="2.60.40.60:FF:000020">
    <property type="entry name" value="Dachsous cadherin-related 1b"/>
    <property type="match status" value="1"/>
</dbReference>
<feature type="domain" description="Cadherin" evidence="16">
    <location>
        <begin position="465"/>
        <end position="571"/>
    </location>
</feature>
<evidence type="ECO:0000259" key="16">
    <source>
        <dbReference type="PROSITE" id="PS50268"/>
    </source>
</evidence>
<dbReference type="GO" id="GO:0009653">
    <property type="term" value="P:anatomical structure morphogenesis"/>
    <property type="evidence" value="ECO:0007669"/>
    <property type="project" value="UniProtKB-ARBA"/>
</dbReference>
<evidence type="ECO:0000256" key="1">
    <source>
        <dbReference type="ARBA" id="ARBA00004251"/>
    </source>
</evidence>
<evidence type="ECO:0000256" key="2">
    <source>
        <dbReference type="ARBA" id="ARBA00022475"/>
    </source>
</evidence>
<keyword evidence="8 14" id="KW-0106">Calcium</keyword>
<evidence type="ECO:0000256" key="10">
    <source>
        <dbReference type="ARBA" id="ARBA00022989"/>
    </source>
</evidence>
<feature type="compositionally biased region" description="Pro residues" evidence="15">
    <location>
        <begin position="9"/>
        <end position="29"/>
    </location>
</feature>
<dbReference type="GO" id="GO:0007156">
    <property type="term" value="P:homophilic cell adhesion via plasma membrane adhesion molecules"/>
    <property type="evidence" value="ECO:0007669"/>
    <property type="project" value="InterPro"/>
</dbReference>
<keyword evidence="7" id="KW-0677">Repeat</keyword>
<keyword evidence="6" id="KW-0732">Signal</keyword>
<evidence type="ECO:0000256" key="9">
    <source>
        <dbReference type="ARBA" id="ARBA00022889"/>
    </source>
</evidence>
<feature type="domain" description="Cadherin" evidence="16">
    <location>
        <begin position="239"/>
        <end position="343"/>
    </location>
</feature>
<feature type="domain" description="Cadherin" evidence="16">
    <location>
        <begin position="689"/>
        <end position="857"/>
    </location>
</feature>
<dbReference type="EMBL" id="JAFBMS010000011">
    <property type="protein sequence ID" value="KAG9348457.1"/>
    <property type="molecule type" value="Genomic_DNA"/>
</dbReference>
<dbReference type="FunFam" id="2.60.40.60:FF:000060">
    <property type="entry name" value="Putative cadherin-23"/>
    <property type="match status" value="1"/>
</dbReference>
<evidence type="ECO:0000256" key="15">
    <source>
        <dbReference type="SAM" id="MobiDB-lite"/>
    </source>
</evidence>
<feature type="domain" description="Cadherin" evidence="16">
    <location>
        <begin position="344"/>
        <end position="463"/>
    </location>
</feature>
<evidence type="ECO:0000256" key="13">
    <source>
        <dbReference type="ARBA" id="ARBA00023180"/>
    </source>
</evidence>
<organism evidence="17 18">
    <name type="scientific">Albula glossodonta</name>
    <name type="common">roundjaw bonefish</name>
    <dbReference type="NCBI Taxonomy" id="121402"/>
    <lineage>
        <taxon>Eukaryota</taxon>
        <taxon>Metazoa</taxon>
        <taxon>Chordata</taxon>
        <taxon>Craniata</taxon>
        <taxon>Vertebrata</taxon>
        <taxon>Euteleostomi</taxon>
        <taxon>Actinopterygii</taxon>
        <taxon>Neopterygii</taxon>
        <taxon>Teleostei</taxon>
        <taxon>Albuliformes</taxon>
        <taxon>Albulidae</taxon>
        <taxon>Albula</taxon>
    </lineage>
</organism>
<gene>
    <name evidence="17" type="ORF">JZ751_002192</name>
</gene>
<feature type="region of interest" description="Disordered" evidence="15">
    <location>
        <begin position="1"/>
        <end position="29"/>
    </location>
</feature>
<keyword evidence="2" id="KW-1003">Cell membrane</keyword>
<keyword evidence="13" id="KW-0325">Glycoprotein</keyword>
<dbReference type="Proteomes" id="UP000824540">
    <property type="component" value="Unassembled WGS sequence"/>
</dbReference>
<dbReference type="Pfam" id="PF00028">
    <property type="entry name" value="Cadherin"/>
    <property type="match status" value="7"/>
</dbReference>
<evidence type="ECO:0000256" key="8">
    <source>
        <dbReference type="ARBA" id="ARBA00022837"/>
    </source>
</evidence>
<dbReference type="CDD" id="cd11304">
    <property type="entry name" value="Cadherin_repeat"/>
    <property type="match status" value="7"/>
</dbReference>
<evidence type="ECO:0000256" key="11">
    <source>
        <dbReference type="ARBA" id="ARBA00023136"/>
    </source>
</evidence>
<dbReference type="FunFam" id="2.60.40.60:FF:000150">
    <property type="entry name" value="Dachsous cadherin-related 1"/>
    <property type="match status" value="1"/>
</dbReference>
<keyword evidence="11" id="KW-0472">Membrane</keyword>
<dbReference type="PANTHER" id="PTHR24026:SF136">
    <property type="entry name" value="PROTOCADHERIN-23"/>
    <property type="match status" value="1"/>
</dbReference>
<dbReference type="AlphaFoldDB" id="A0A8T2PI10"/>
<comment type="subcellular location">
    <subcellularLocation>
        <location evidence="1">Cell membrane</location>
        <topology evidence="1">Single-pass type I membrane protein</topology>
    </subcellularLocation>
</comment>
<evidence type="ECO:0000256" key="3">
    <source>
        <dbReference type="ARBA" id="ARBA00022536"/>
    </source>
</evidence>
<evidence type="ECO:0000313" key="18">
    <source>
        <dbReference type="Proteomes" id="UP000824540"/>
    </source>
</evidence>
<evidence type="ECO:0000256" key="7">
    <source>
        <dbReference type="ARBA" id="ARBA00022737"/>
    </source>
</evidence>
<dbReference type="InterPro" id="IPR020894">
    <property type="entry name" value="Cadherin_CS"/>
</dbReference>
<keyword evidence="10" id="KW-1133">Transmembrane helix</keyword>
<dbReference type="InterPro" id="IPR002126">
    <property type="entry name" value="Cadherin-like_dom"/>
</dbReference>
<keyword evidence="3" id="KW-0245">EGF-like domain</keyword>
<dbReference type="PANTHER" id="PTHR24026">
    <property type="entry name" value="FAT ATYPICAL CADHERIN-RELATED"/>
    <property type="match status" value="1"/>
</dbReference>
<dbReference type="GO" id="GO:0005886">
    <property type="term" value="C:plasma membrane"/>
    <property type="evidence" value="ECO:0007669"/>
    <property type="project" value="UniProtKB-SubCell"/>
</dbReference>
<comment type="caution">
    <text evidence="17">The sequence shown here is derived from an EMBL/GenBank/DDBJ whole genome shotgun (WGS) entry which is preliminary data.</text>
</comment>
<feature type="domain" description="Cadherin" evidence="16">
    <location>
        <begin position="136"/>
        <end position="238"/>
    </location>
</feature>
<evidence type="ECO:0000256" key="12">
    <source>
        <dbReference type="ARBA" id="ARBA00023157"/>
    </source>
</evidence>
<evidence type="ECO:0000313" key="17">
    <source>
        <dbReference type="EMBL" id="KAG9348457.1"/>
    </source>
</evidence>
<evidence type="ECO:0000256" key="6">
    <source>
        <dbReference type="ARBA" id="ARBA00022729"/>
    </source>
</evidence>
<keyword evidence="4" id="KW-0597">Phosphoprotein</keyword>
<feature type="domain" description="Cadherin" evidence="16">
    <location>
        <begin position="862"/>
        <end position="964"/>
    </location>
</feature>